<feature type="domain" description="DUF551" evidence="1">
    <location>
        <begin position="49"/>
        <end position="100"/>
    </location>
</feature>
<protein>
    <recommendedName>
        <fullName evidence="1">DUF551 domain-containing protein</fullName>
    </recommendedName>
</protein>
<gene>
    <name evidence="2" type="ORF">LCGC14_0895780</name>
</gene>
<organism evidence="2">
    <name type="scientific">marine sediment metagenome</name>
    <dbReference type="NCBI Taxonomy" id="412755"/>
    <lineage>
        <taxon>unclassified sequences</taxon>
        <taxon>metagenomes</taxon>
        <taxon>ecological metagenomes</taxon>
    </lineage>
</organism>
<name>A0A0F9RH49_9ZZZZ</name>
<proteinExistence type="predicted"/>
<dbReference type="Pfam" id="PF04448">
    <property type="entry name" value="DUF551"/>
    <property type="match status" value="1"/>
</dbReference>
<dbReference type="AlphaFoldDB" id="A0A0F9RH49"/>
<sequence length="106" mass="12897">MDNCEHCLKLKDDRTRIGFEEKPSFCRACYQSEREKTKELKALLELHRWIPVSERLPEKRGNYHVSDTESLWKHSWLPDFNCWRNDAGLLYERITHWKPIILPQRE</sequence>
<evidence type="ECO:0000313" key="2">
    <source>
        <dbReference type="EMBL" id="KKN24351.1"/>
    </source>
</evidence>
<comment type="caution">
    <text evidence="2">The sequence shown here is derived from an EMBL/GenBank/DDBJ whole genome shotgun (WGS) entry which is preliminary data.</text>
</comment>
<evidence type="ECO:0000259" key="1">
    <source>
        <dbReference type="Pfam" id="PF04448"/>
    </source>
</evidence>
<accession>A0A0F9RH49</accession>
<dbReference type="InterPro" id="IPR007539">
    <property type="entry name" value="DUF551"/>
</dbReference>
<dbReference type="EMBL" id="LAZR01002889">
    <property type="protein sequence ID" value="KKN24351.1"/>
    <property type="molecule type" value="Genomic_DNA"/>
</dbReference>
<reference evidence="2" key="1">
    <citation type="journal article" date="2015" name="Nature">
        <title>Complex archaea that bridge the gap between prokaryotes and eukaryotes.</title>
        <authorList>
            <person name="Spang A."/>
            <person name="Saw J.H."/>
            <person name="Jorgensen S.L."/>
            <person name="Zaremba-Niedzwiedzka K."/>
            <person name="Martijn J."/>
            <person name="Lind A.E."/>
            <person name="van Eijk R."/>
            <person name="Schleper C."/>
            <person name="Guy L."/>
            <person name="Ettema T.J."/>
        </authorList>
    </citation>
    <scope>NUCLEOTIDE SEQUENCE</scope>
</reference>